<dbReference type="InterPro" id="IPR036942">
    <property type="entry name" value="Beta-barrel_TonB_sf"/>
</dbReference>
<dbReference type="InterPro" id="IPR000531">
    <property type="entry name" value="Beta-barrel_TonB"/>
</dbReference>
<keyword evidence="9 10" id="KW-0998">Cell outer membrane</keyword>
<evidence type="ECO:0000313" key="15">
    <source>
        <dbReference type="Proteomes" id="UP001209229"/>
    </source>
</evidence>
<dbReference type="SUPFAM" id="SSF56935">
    <property type="entry name" value="Porins"/>
    <property type="match status" value="1"/>
</dbReference>
<dbReference type="Proteomes" id="UP001209229">
    <property type="component" value="Unassembled WGS sequence"/>
</dbReference>
<dbReference type="GO" id="GO:0044718">
    <property type="term" value="P:siderophore transmembrane transport"/>
    <property type="evidence" value="ECO:0007669"/>
    <property type="project" value="TreeGrafter"/>
</dbReference>
<dbReference type="PROSITE" id="PS52016">
    <property type="entry name" value="TONB_DEPENDENT_REC_3"/>
    <property type="match status" value="1"/>
</dbReference>
<keyword evidence="2 10" id="KW-0813">Transport</keyword>
<sequence>MRLNSIFGCDVAIMFKKWQGSRYAVFNSLNRCIKIGMLSIMYFTFIGYTQTFAQTDTSSVNKKVSLQEIEVSARRTPVLYSEIGRVVTVISKKEIEALPVQSVDQLLEYVAQVDVRQRGPLGVQSDISVRGGSFDQVMILLNGINVTDPQTGHHSLNIPVDFQSIERIEILEGPGARVHGANAFSGAINFITGTSNKTGVKANLMGGDHGLYNLGANTTIATKQFKSFIAANKLASNGYIDNTDFSAYNLFYQGQLNIDNEQVELQVGYTDKGFGSNSFYSARYPNQYEQTKTTFASLSFSSKSKNPFKSSIYWRRHQDRFELFRDFVNAASWYGGHNYHLTDVFGLNTNKVIKWKYGKTALGGDFRSESIWSNVLGKDMDDKISVPGEKDAFFTKKYNRSNTSLFLEHSYSYNKFSISAGLMAYVNSDLGWEFDVFPGIDLGYWINDVFKIYGSVNKSMRMPTYTDLFYNSSTIQGNPDLKPEESLTYEGGVKFNNANGVRFNLSAFTRNGKNMIDWGKPANAPVDEKWKTSNINDIQTYGIEFNGNLNLVKLFEGQDVLKSFQMNYSWLNQDKSIPEGYNSRYVFDYLKHKFSATLNHKIFSELSASWTLQYQDRVGGYSEYDITTGVETSKEYEPFEVVDLKIVWSQPAYRLYAEVTNLFDKKYTDIGQLYQPGKWVKVGMQFNLGFK</sequence>
<protein>
    <submittedName>
        <fullName evidence="14">TonB-dependent receptor</fullName>
    </submittedName>
</protein>
<evidence type="ECO:0000256" key="2">
    <source>
        <dbReference type="ARBA" id="ARBA00022448"/>
    </source>
</evidence>
<evidence type="ECO:0000256" key="9">
    <source>
        <dbReference type="ARBA" id="ARBA00023237"/>
    </source>
</evidence>
<keyword evidence="15" id="KW-1185">Reference proteome</keyword>
<dbReference type="PANTHER" id="PTHR30069">
    <property type="entry name" value="TONB-DEPENDENT OUTER MEMBRANE RECEPTOR"/>
    <property type="match status" value="1"/>
</dbReference>
<keyword evidence="4 10" id="KW-0812">Transmembrane</keyword>
<keyword evidence="7 10" id="KW-0472">Membrane</keyword>
<evidence type="ECO:0000259" key="13">
    <source>
        <dbReference type="Pfam" id="PF07715"/>
    </source>
</evidence>
<dbReference type="Pfam" id="PF07715">
    <property type="entry name" value="Plug"/>
    <property type="match status" value="1"/>
</dbReference>
<keyword evidence="5" id="KW-0732">Signal</keyword>
<keyword evidence="6 11" id="KW-0798">TonB box</keyword>
<reference evidence="14" key="1">
    <citation type="submission" date="2022-10" db="EMBL/GenBank/DDBJ databases">
        <authorList>
            <person name="Yu W.X."/>
        </authorList>
    </citation>
    <scope>NUCLEOTIDE SEQUENCE</scope>
    <source>
        <strain evidence="14">AAT</strain>
    </source>
</reference>
<evidence type="ECO:0000259" key="12">
    <source>
        <dbReference type="Pfam" id="PF00593"/>
    </source>
</evidence>
<dbReference type="Gene3D" id="2.170.130.10">
    <property type="entry name" value="TonB-dependent receptor, plug domain"/>
    <property type="match status" value="1"/>
</dbReference>
<evidence type="ECO:0000256" key="1">
    <source>
        <dbReference type="ARBA" id="ARBA00004571"/>
    </source>
</evidence>
<evidence type="ECO:0000256" key="7">
    <source>
        <dbReference type="ARBA" id="ARBA00023136"/>
    </source>
</evidence>
<dbReference type="InterPro" id="IPR039426">
    <property type="entry name" value="TonB-dep_rcpt-like"/>
</dbReference>
<keyword evidence="8 14" id="KW-0675">Receptor</keyword>
<evidence type="ECO:0000256" key="5">
    <source>
        <dbReference type="ARBA" id="ARBA00022729"/>
    </source>
</evidence>
<comment type="subcellular location">
    <subcellularLocation>
        <location evidence="1 10">Cell outer membrane</location>
        <topology evidence="1 10">Multi-pass membrane protein</topology>
    </subcellularLocation>
</comment>
<dbReference type="Gene3D" id="2.40.170.20">
    <property type="entry name" value="TonB-dependent receptor, beta-barrel domain"/>
    <property type="match status" value="1"/>
</dbReference>
<dbReference type="InterPro" id="IPR037066">
    <property type="entry name" value="Plug_dom_sf"/>
</dbReference>
<dbReference type="RefSeq" id="WP_301191274.1">
    <property type="nucleotide sequence ID" value="NZ_JAPDPJ010000035.1"/>
</dbReference>
<dbReference type="GO" id="GO:0009279">
    <property type="term" value="C:cell outer membrane"/>
    <property type="evidence" value="ECO:0007669"/>
    <property type="project" value="UniProtKB-SubCell"/>
</dbReference>
<evidence type="ECO:0000256" key="11">
    <source>
        <dbReference type="RuleBase" id="RU003357"/>
    </source>
</evidence>
<evidence type="ECO:0000256" key="8">
    <source>
        <dbReference type="ARBA" id="ARBA00023170"/>
    </source>
</evidence>
<accession>A0AAE3SFQ2</accession>
<comment type="caution">
    <text evidence="14">The sequence shown here is derived from an EMBL/GenBank/DDBJ whole genome shotgun (WGS) entry which is preliminary data.</text>
</comment>
<evidence type="ECO:0000313" key="14">
    <source>
        <dbReference type="EMBL" id="MCW3787710.1"/>
    </source>
</evidence>
<dbReference type="InterPro" id="IPR012910">
    <property type="entry name" value="Plug_dom"/>
</dbReference>
<name>A0AAE3SFQ2_9BACT</name>
<evidence type="ECO:0000256" key="6">
    <source>
        <dbReference type="ARBA" id="ARBA00023077"/>
    </source>
</evidence>
<dbReference type="AlphaFoldDB" id="A0AAE3SFQ2"/>
<keyword evidence="3 10" id="KW-1134">Transmembrane beta strand</keyword>
<feature type="domain" description="TonB-dependent receptor plug" evidence="13">
    <location>
        <begin position="84"/>
        <end position="187"/>
    </location>
</feature>
<dbReference type="GO" id="GO:0015344">
    <property type="term" value="F:siderophore uptake transmembrane transporter activity"/>
    <property type="evidence" value="ECO:0007669"/>
    <property type="project" value="TreeGrafter"/>
</dbReference>
<comment type="similarity">
    <text evidence="10 11">Belongs to the TonB-dependent receptor family.</text>
</comment>
<organism evidence="14 15">
    <name type="scientific">Plebeiibacterium sediminum</name>
    <dbReference type="NCBI Taxonomy" id="2992112"/>
    <lineage>
        <taxon>Bacteria</taxon>
        <taxon>Pseudomonadati</taxon>
        <taxon>Bacteroidota</taxon>
        <taxon>Bacteroidia</taxon>
        <taxon>Marinilabiliales</taxon>
        <taxon>Marinilabiliaceae</taxon>
        <taxon>Plebeiibacterium</taxon>
    </lineage>
</organism>
<dbReference type="PANTHER" id="PTHR30069:SF29">
    <property type="entry name" value="HEMOGLOBIN AND HEMOGLOBIN-HAPTOGLOBIN-BINDING PROTEIN 1-RELATED"/>
    <property type="match status" value="1"/>
</dbReference>
<dbReference type="Pfam" id="PF00593">
    <property type="entry name" value="TonB_dep_Rec_b-barrel"/>
    <property type="match status" value="1"/>
</dbReference>
<proteinExistence type="inferred from homology"/>
<dbReference type="EMBL" id="JAPDPJ010000035">
    <property type="protein sequence ID" value="MCW3787710.1"/>
    <property type="molecule type" value="Genomic_DNA"/>
</dbReference>
<evidence type="ECO:0000256" key="10">
    <source>
        <dbReference type="PROSITE-ProRule" id="PRU01360"/>
    </source>
</evidence>
<evidence type="ECO:0000256" key="3">
    <source>
        <dbReference type="ARBA" id="ARBA00022452"/>
    </source>
</evidence>
<gene>
    <name evidence="14" type="ORF">OM075_14635</name>
</gene>
<evidence type="ECO:0000256" key="4">
    <source>
        <dbReference type="ARBA" id="ARBA00022692"/>
    </source>
</evidence>
<feature type="domain" description="TonB-dependent receptor-like beta-barrel" evidence="12">
    <location>
        <begin position="229"/>
        <end position="662"/>
    </location>
</feature>